<dbReference type="Proteomes" id="UP000242474">
    <property type="component" value="Unassembled WGS sequence"/>
</dbReference>
<evidence type="ECO:0000313" key="8">
    <source>
        <dbReference type="Proteomes" id="UP000242474"/>
    </source>
</evidence>
<dbReference type="PIRSF" id="PIRSF017302">
    <property type="entry name" value="Gltscr2"/>
    <property type="match status" value="1"/>
</dbReference>
<proteinExistence type="inferred from homology"/>
<feature type="compositionally biased region" description="Acidic residues" evidence="6">
    <location>
        <begin position="267"/>
        <end position="279"/>
    </location>
</feature>
<feature type="compositionally biased region" description="Basic and acidic residues" evidence="6">
    <location>
        <begin position="44"/>
        <end position="62"/>
    </location>
</feature>
<dbReference type="GO" id="GO:0008097">
    <property type="term" value="F:5S rRNA binding"/>
    <property type="evidence" value="ECO:0007669"/>
    <property type="project" value="TreeGrafter"/>
</dbReference>
<dbReference type="InterPro" id="IPR011687">
    <property type="entry name" value="Nop53/GLTSCR2"/>
</dbReference>
<evidence type="ECO:0000256" key="1">
    <source>
        <dbReference type="ARBA" id="ARBA00008838"/>
    </source>
</evidence>
<gene>
    <name evidence="7" type="ORF">COEREDRAFT_80168</name>
</gene>
<feature type="region of interest" description="Disordered" evidence="6">
    <location>
        <begin position="1"/>
        <end position="70"/>
    </location>
</feature>
<keyword evidence="4 5" id="KW-0539">Nucleus</keyword>
<dbReference type="Pfam" id="PF07767">
    <property type="entry name" value="Nop53"/>
    <property type="match status" value="1"/>
</dbReference>
<keyword evidence="8" id="KW-1185">Reference proteome</keyword>
<comment type="similarity">
    <text evidence="1 5">Belongs to the NOP53 family.</text>
</comment>
<name>A0A2G5BFN3_COERN</name>
<feature type="compositionally biased region" description="Basic residues" evidence="6">
    <location>
        <begin position="16"/>
        <end position="25"/>
    </location>
</feature>
<evidence type="ECO:0000256" key="5">
    <source>
        <dbReference type="PIRNR" id="PIRNR017302"/>
    </source>
</evidence>
<dbReference type="EMBL" id="KZ303492">
    <property type="protein sequence ID" value="PIA17825.1"/>
    <property type="molecule type" value="Genomic_DNA"/>
</dbReference>
<dbReference type="GO" id="GO:0005654">
    <property type="term" value="C:nucleoplasm"/>
    <property type="evidence" value="ECO:0007669"/>
    <property type="project" value="UniProtKB-SubCell"/>
</dbReference>
<evidence type="ECO:0000256" key="4">
    <source>
        <dbReference type="ARBA" id="ARBA00023242"/>
    </source>
</evidence>
<organism evidence="7 8">
    <name type="scientific">Coemansia reversa (strain ATCC 12441 / NRRL 1564)</name>
    <dbReference type="NCBI Taxonomy" id="763665"/>
    <lineage>
        <taxon>Eukaryota</taxon>
        <taxon>Fungi</taxon>
        <taxon>Fungi incertae sedis</taxon>
        <taxon>Zoopagomycota</taxon>
        <taxon>Kickxellomycotina</taxon>
        <taxon>Kickxellomycetes</taxon>
        <taxon>Kickxellales</taxon>
        <taxon>Kickxellaceae</taxon>
        <taxon>Coemansia</taxon>
    </lineage>
</organism>
<dbReference type="STRING" id="763665.A0A2G5BFN3"/>
<dbReference type="GO" id="GO:0000027">
    <property type="term" value="P:ribosomal large subunit assembly"/>
    <property type="evidence" value="ECO:0007669"/>
    <property type="project" value="UniProtKB-UniRule"/>
</dbReference>
<feature type="compositionally biased region" description="Basic and acidic residues" evidence="6">
    <location>
        <begin position="432"/>
        <end position="443"/>
    </location>
</feature>
<reference evidence="7 8" key="1">
    <citation type="journal article" date="2015" name="Genome Biol. Evol.">
        <title>Phylogenomic analyses indicate that early fungi evolved digesting cell walls of algal ancestors of land plants.</title>
        <authorList>
            <person name="Chang Y."/>
            <person name="Wang S."/>
            <person name="Sekimoto S."/>
            <person name="Aerts A.L."/>
            <person name="Choi C."/>
            <person name="Clum A."/>
            <person name="LaButti K.M."/>
            <person name="Lindquist E.A."/>
            <person name="Yee Ngan C."/>
            <person name="Ohm R.A."/>
            <person name="Salamov A.A."/>
            <person name="Grigoriev I.V."/>
            <person name="Spatafora J.W."/>
            <person name="Berbee M.L."/>
        </authorList>
    </citation>
    <scope>NUCLEOTIDE SEQUENCE [LARGE SCALE GENOMIC DNA]</scope>
    <source>
        <strain evidence="7 8">NRRL 1564</strain>
    </source>
</reference>
<feature type="compositionally biased region" description="Basic and acidic residues" evidence="6">
    <location>
        <begin position="26"/>
        <end position="36"/>
    </location>
</feature>
<protein>
    <recommendedName>
        <fullName evidence="2 5">Ribosome biogenesis protein NOP53</fullName>
    </recommendedName>
</protein>
<sequence>MSTAMELSSAASSVTKKTRGGRKSKSKSEWRKKIDLGEVEDGLEELREEERHGGTMDKRQDDDLFTVDTGGDEKTRALTKAKKGLRVDEILGKRSSVPAPVVGSKLSEERRKMRATQEIKKRLRKIAGFSGDRRTAPQGIKAGKTAHNFDIWSESGVSTEQPAKKHKAVLSRQKLAHLAELPAVEVAHPGASYRPTSSDHKKLVQSAADEYALKLRQEGRYEQFKLFKGVQGVDGAIECAEFVMDEMMRGEVEAVNSDAANAKADGNFEDEGNNDDDEETVHSDLDADDATTTSKDPKRKTRAERNRQKRAVQRRFEERQKNAQRQQLHKLEMAKKLGSLVDRDVSLSEEIAARRHKLMREKKTKPLKRLGKYDVPKIPEVVKLADELPCSLRQLQPETSSVADAYNSFVKRNFIEPRAPTKPVPAKPRKIKTTEKWSYKDFK</sequence>
<dbReference type="OrthoDB" id="5072at2759"/>
<dbReference type="PANTHER" id="PTHR14211:SF7">
    <property type="entry name" value="RIBOSOME BIOGENESIS PROTEIN NOP53"/>
    <property type="match status" value="1"/>
</dbReference>
<evidence type="ECO:0000256" key="2">
    <source>
        <dbReference type="ARBA" id="ARBA00018339"/>
    </source>
</evidence>
<evidence type="ECO:0000256" key="6">
    <source>
        <dbReference type="SAM" id="MobiDB-lite"/>
    </source>
</evidence>
<feature type="compositionally biased region" description="Basic residues" evidence="6">
    <location>
        <begin position="297"/>
        <end position="313"/>
    </location>
</feature>
<dbReference type="PANTHER" id="PTHR14211">
    <property type="entry name" value="GLIOMA SUPPRESSOR CANDIDATE REGION GENE 2"/>
    <property type="match status" value="1"/>
</dbReference>
<feature type="region of interest" description="Disordered" evidence="6">
    <location>
        <begin position="258"/>
        <end position="327"/>
    </location>
</feature>
<comment type="function">
    <text evidence="5">May play a role in ribosome biogenesis.</text>
</comment>
<dbReference type="GO" id="GO:0006364">
    <property type="term" value="P:rRNA processing"/>
    <property type="evidence" value="ECO:0007669"/>
    <property type="project" value="TreeGrafter"/>
</dbReference>
<feature type="compositionally biased region" description="Polar residues" evidence="6">
    <location>
        <begin position="1"/>
        <end position="14"/>
    </location>
</feature>
<dbReference type="GO" id="GO:0005730">
    <property type="term" value="C:nucleolus"/>
    <property type="evidence" value="ECO:0007669"/>
    <property type="project" value="UniProtKB-SubCell"/>
</dbReference>
<keyword evidence="3 5" id="KW-0690">Ribosome biogenesis</keyword>
<comment type="subcellular location">
    <subcellularLocation>
        <location evidence="5">Nucleus</location>
        <location evidence="5">Nucleolus</location>
    </subcellularLocation>
    <subcellularLocation>
        <location evidence="5">Nucleus</location>
        <location evidence="5">Nucleoplasm</location>
    </subcellularLocation>
</comment>
<accession>A0A2G5BFN3</accession>
<dbReference type="AlphaFoldDB" id="A0A2G5BFN3"/>
<evidence type="ECO:0000313" key="7">
    <source>
        <dbReference type="EMBL" id="PIA17825.1"/>
    </source>
</evidence>
<feature type="region of interest" description="Disordered" evidence="6">
    <location>
        <begin position="417"/>
        <end position="443"/>
    </location>
</feature>
<evidence type="ECO:0000256" key="3">
    <source>
        <dbReference type="ARBA" id="ARBA00022517"/>
    </source>
</evidence>